<feature type="transmembrane region" description="Helical" evidence="1">
    <location>
        <begin position="12"/>
        <end position="32"/>
    </location>
</feature>
<evidence type="ECO:0000313" key="3">
    <source>
        <dbReference type="Proteomes" id="UP000327085"/>
    </source>
</evidence>
<protein>
    <submittedName>
        <fullName evidence="2">PREDICTED: LOC110756423</fullName>
    </submittedName>
</protein>
<dbReference type="AlphaFoldDB" id="A0A5E4FE62"/>
<gene>
    <name evidence="2" type="ORF">ALMOND_2B000587</name>
</gene>
<keyword evidence="1" id="KW-0812">Transmembrane</keyword>
<dbReference type="EMBL" id="CABIKO010000106">
    <property type="protein sequence ID" value="VVA26413.1"/>
    <property type="molecule type" value="Genomic_DNA"/>
</dbReference>
<dbReference type="InParanoid" id="A0A5E4FE62"/>
<keyword evidence="1" id="KW-0472">Membrane</keyword>
<name>A0A5E4FE62_PRUDU</name>
<dbReference type="Gramene" id="VVA26413">
    <property type="protein sequence ID" value="VVA26413"/>
    <property type="gene ID" value="Prudul26B000587"/>
</dbReference>
<dbReference type="Proteomes" id="UP000327085">
    <property type="component" value="Chromosome 3"/>
</dbReference>
<evidence type="ECO:0000313" key="2">
    <source>
        <dbReference type="EMBL" id="VVA26413.1"/>
    </source>
</evidence>
<accession>A0A5E4FE62</accession>
<evidence type="ECO:0000256" key="1">
    <source>
        <dbReference type="SAM" id="Phobius"/>
    </source>
</evidence>
<proteinExistence type="predicted"/>
<reference evidence="3" key="1">
    <citation type="journal article" date="2020" name="Plant J.">
        <title>Transposons played a major role in the diversification between the closely related almond and peach genomes: results from the almond genome sequence.</title>
        <authorList>
            <person name="Alioto T."/>
            <person name="Alexiou K.G."/>
            <person name="Bardil A."/>
            <person name="Barteri F."/>
            <person name="Castanera R."/>
            <person name="Cruz F."/>
            <person name="Dhingra A."/>
            <person name="Duval H."/>
            <person name="Fernandez I Marti A."/>
            <person name="Frias L."/>
            <person name="Galan B."/>
            <person name="Garcia J.L."/>
            <person name="Howad W."/>
            <person name="Gomez-Garrido J."/>
            <person name="Gut M."/>
            <person name="Julca I."/>
            <person name="Morata J."/>
            <person name="Puigdomenech P."/>
            <person name="Ribeca P."/>
            <person name="Rubio Cabetas M.J."/>
            <person name="Vlasova A."/>
            <person name="Wirthensohn M."/>
            <person name="Garcia-Mas J."/>
            <person name="Gabaldon T."/>
            <person name="Casacuberta J.M."/>
            <person name="Arus P."/>
        </authorList>
    </citation>
    <scope>NUCLEOTIDE SEQUENCE [LARGE SCALE GENOMIC DNA]</scope>
    <source>
        <strain evidence="3">cv. Texas</strain>
    </source>
</reference>
<sequence>MTSTMILGKKTIVLCSPGFSTPWLGMYVPYLITARRLMRCGKQLGRPILSLRIAPSCTNSVVSLLPPLRMHTNLDGMALHQQALDVDRVDDFLGGLDPHPVCSRILAMNPAPPVLEAYALVVKEDHH</sequence>
<organism evidence="2 3">
    <name type="scientific">Prunus dulcis</name>
    <name type="common">Almond</name>
    <name type="synonym">Amygdalus dulcis</name>
    <dbReference type="NCBI Taxonomy" id="3755"/>
    <lineage>
        <taxon>Eukaryota</taxon>
        <taxon>Viridiplantae</taxon>
        <taxon>Streptophyta</taxon>
        <taxon>Embryophyta</taxon>
        <taxon>Tracheophyta</taxon>
        <taxon>Spermatophyta</taxon>
        <taxon>Magnoliopsida</taxon>
        <taxon>eudicotyledons</taxon>
        <taxon>Gunneridae</taxon>
        <taxon>Pentapetalae</taxon>
        <taxon>rosids</taxon>
        <taxon>fabids</taxon>
        <taxon>Rosales</taxon>
        <taxon>Rosaceae</taxon>
        <taxon>Amygdaloideae</taxon>
        <taxon>Amygdaleae</taxon>
        <taxon>Prunus</taxon>
    </lineage>
</organism>
<keyword evidence="1" id="KW-1133">Transmembrane helix</keyword>